<protein>
    <recommendedName>
        <fullName evidence="2">Nudix hydrolase domain-containing protein</fullName>
    </recommendedName>
</protein>
<dbReference type="OrthoDB" id="276276at2759"/>
<organism evidence="3 4">
    <name type="scientific">Escovopsis weberi</name>
    <dbReference type="NCBI Taxonomy" id="150374"/>
    <lineage>
        <taxon>Eukaryota</taxon>
        <taxon>Fungi</taxon>
        <taxon>Dikarya</taxon>
        <taxon>Ascomycota</taxon>
        <taxon>Pezizomycotina</taxon>
        <taxon>Sordariomycetes</taxon>
        <taxon>Hypocreomycetidae</taxon>
        <taxon>Hypocreales</taxon>
        <taxon>Hypocreaceae</taxon>
        <taxon>Escovopsis</taxon>
    </lineage>
</organism>
<proteinExistence type="predicted"/>
<evidence type="ECO:0000313" key="3">
    <source>
        <dbReference type="EMBL" id="KOS16769.1"/>
    </source>
</evidence>
<dbReference type="SUPFAM" id="SSF55811">
    <property type="entry name" value="Nudix"/>
    <property type="match status" value="1"/>
</dbReference>
<dbReference type="Pfam" id="PF00293">
    <property type="entry name" value="NUDIX"/>
    <property type="match status" value="1"/>
</dbReference>
<dbReference type="InterPro" id="IPR000086">
    <property type="entry name" value="NUDIX_hydrolase_dom"/>
</dbReference>
<dbReference type="PROSITE" id="PS51462">
    <property type="entry name" value="NUDIX"/>
    <property type="match status" value="1"/>
</dbReference>
<keyword evidence="4" id="KW-1185">Reference proteome</keyword>
<sequence>MTASEHPEPEPGPPQDFTHAPGLALLAQHPSVLRSAHPHVAHLMTGSLVFEAEASPETSPEAEAGPGYREPRILLLRRAPEDSYPLSWELPGGSVDATDRSVLHAAARELWEETGLAARHFRACVGLLPAAAAAGVPSPEAAAWGIPPGRDADPWEEDWRAFQEADADADADADTDTRTDTRTDAGAGTDIKMLAFAETGELWAKVTLAVDVRDTGAVRVRPEEHTEFAWVTRREALTGWLDGEDGERRVLGFLSPAVRSQVLQAFRSRGGRSSSAYE</sequence>
<evidence type="ECO:0000256" key="1">
    <source>
        <dbReference type="SAM" id="MobiDB-lite"/>
    </source>
</evidence>
<dbReference type="EMBL" id="LGSR01000029">
    <property type="protein sequence ID" value="KOS16769.1"/>
    <property type="molecule type" value="Genomic_DNA"/>
</dbReference>
<accession>A0A0M9VRM9</accession>
<evidence type="ECO:0000259" key="2">
    <source>
        <dbReference type="PROSITE" id="PS51462"/>
    </source>
</evidence>
<comment type="caution">
    <text evidence="3">The sequence shown here is derived from an EMBL/GenBank/DDBJ whole genome shotgun (WGS) entry which is preliminary data.</text>
</comment>
<dbReference type="Proteomes" id="UP000053831">
    <property type="component" value="Unassembled WGS sequence"/>
</dbReference>
<dbReference type="PANTHER" id="PTHR43736:SF1">
    <property type="entry name" value="DIHYDRONEOPTERIN TRIPHOSPHATE DIPHOSPHATASE"/>
    <property type="match status" value="1"/>
</dbReference>
<reference evidence="3 4" key="1">
    <citation type="submission" date="2015-07" db="EMBL/GenBank/DDBJ databases">
        <title>The genome of the fungus Escovopsis weberi, a specialized disease agent of ant agriculture.</title>
        <authorList>
            <person name="de Man T.J."/>
            <person name="Stajich J.E."/>
            <person name="Kubicek C.P."/>
            <person name="Chenthamara K."/>
            <person name="Atanasova L."/>
            <person name="Druzhinina I.S."/>
            <person name="Birnbaum S."/>
            <person name="Barribeau S.M."/>
            <person name="Teiling C."/>
            <person name="Suen G."/>
            <person name="Currie C."/>
            <person name="Gerardo N.M."/>
        </authorList>
    </citation>
    <scope>NUCLEOTIDE SEQUENCE [LARGE SCALE GENOMIC DNA]</scope>
</reference>
<dbReference type="AlphaFoldDB" id="A0A0M9VRM9"/>
<dbReference type="PANTHER" id="PTHR43736">
    <property type="entry name" value="ADP-RIBOSE PYROPHOSPHATASE"/>
    <property type="match status" value="1"/>
</dbReference>
<evidence type="ECO:0000313" key="4">
    <source>
        <dbReference type="Proteomes" id="UP000053831"/>
    </source>
</evidence>
<dbReference type="Gene3D" id="3.90.79.10">
    <property type="entry name" value="Nucleoside Triphosphate Pyrophosphohydrolase"/>
    <property type="match status" value="1"/>
</dbReference>
<name>A0A0M9VRM9_ESCWE</name>
<dbReference type="CDD" id="cd02883">
    <property type="entry name" value="NUDIX_Hydrolase"/>
    <property type="match status" value="1"/>
</dbReference>
<dbReference type="InterPro" id="IPR015797">
    <property type="entry name" value="NUDIX_hydrolase-like_dom_sf"/>
</dbReference>
<feature type="domain" description="Nudix hydrolase" evidence="2">
    <location>
        <begin position="58"/>
        <end position="254"/>
    </location>
</feature>
<feature type="region of interest" description="Disordered" evidence="1">
    <location>
        <begin position="1"/>
        <end position="20"/>
    </location>
</feature>
<gene>
    <name evidence="3" type="ORF">ESCO_004652</name>
</gene>